<dbReference type="Gene3D" id="3.40.50.300">
    <property type="entry name" value="P-loop containing nucleotide triphosphate hydrolases"/>
    <property type="match status" value="1"/>
</dbReference>
<dbReference type="PROSITE" id="PS51140">
    <property type="entry name" value="CUE"/>
    <property type="match status" value="1"/>
</dbReference>
<protein>
    <submittedName>
        <fullName evidence="4">NEDD4-binding protein 2</fullName>
    </submittedName>
</protein>
<feature type="compositionally biased region" description="Basic and acidic residues" evidence="1">
    <location>
        <begin position="905"/>
        <end position="919"/>
    </location>
</feature>
<dbReference type="InterPro" id="IPR041801">
    <property type="entry name" value="N4BP2_CUE"/>
</dbReference>
<feature type="compositionally biased region" description="Polar residues" evidence="1">
    <location>
        <begin position="731"/>
        <end position="743"/>
    </location>
</feature>
<dbReference type="PANTHER" id="PTHR46535:SF1">
    <property type="entry name" value="NEDD4-BINDING PROTEIN 2"/>
    <property type="match status" value="1"/>
</dbReference>
<dbReference type="CDD" id="cd14365">
    <property type="entry name" value="CUE_N4BP2"/>
    <property type="match status" value="1"/>
</dbReference>
<feature type="compositionally biased region" description="Basic and acidic residues" evidence="1">
    <location>
        <begin position="876"/>
        <end position="887"/>
    </location>
</feature>
<evidence type="ECO:0000259" key="2">
    <source>
        <dbReference type="PROSITE" id="PS50828"/>
    </source>
</evidence>
<dbReference type="Pfam" id="PF08590">
    <property type="entry name" value="DUF1771"/>
    <property type="match status" value="1"/>
</dbReference>
<dbReference type="GO" id="GO:0004519">
    <property type="term" value="F:endonuclease activity"/>
    <property type="evidence" value="ECO:0007669"/>
    <property type="project" value="TreeGrafter"/>
</dbReference>
<dbReference type="PROSITE" id="PS50828">
    <property type="entry name" value="SMR"/>
    <property type="match status" value="1"/>
</dbReference>
<dbReference type="InterPro" id="IPR027417">
    <property type="entry name" value="P-loop_NTPase"/>
</dbReference>
<feature type="region of interest" description="Disordered" evidence="1">
    <location>
        <begin position="117"/>
        <end position="153"/>
    </location>
</feature>
<sequence>MPKKKKTGPGAVAGQSGEHVSAHYYYNPGPNGSASVTRDLSGSTMSDLSLQNKDEIVKSMHDMFSDLDPDVIFIVLSEADFKVENAMDALLELSGAAEGKTTTSPPLSGFETAAALLEPRPSHTKSSTERPVLSGASNYEESHQELSPETTRLTEEFDSLIDQELESLTMRQPLPSSITPSVLPLPSESAPLSAGAPPSPLLAQEALTELDQLDVTPNDTKLGSLSEQSSFSTAKIGGGQRNASPINELSLGGVSFPQESGISLDFSHLTRDSTFAAPRPSAFKAYRRPDQYPTQMSVNIPRPQSVHTFWNIQAPDFKPCMDGPAFITPVVPNPWTTNPISVTQWMPSRPVSHAPLKPSATVPKSWMLYPQSRLKLEGQVLVLLRGAPGSGKTTLASEMLEQNPGGIVLSTDEYFTQNGVYHFEPHLLGEAHAWNHQRAKEAFEERLTPIIIDNTNLQCWEMKPYVALAQKHKYRVLFREPNTWWKTKARELEKRTKHGVTKEKIRRMLENQDRHVSVQNIMASQPKSTAIYGVDVCDTHPTEQPLASHPDLVGDSRFGKPGSYLSSSLPDVSSVDCKCSSTSANMGAAETNFGSHGSKEYVSSRENVTELLDGADIDRELDACMEISGQNDCNINEDLGLLEARTLEQPVMYAESISQRVKRARAQTRTADGDASTLKCDFSDSVRKASQGDSVDDYTGDGVSLNTEQLEFVGDWPCESLEQRGQRSRKSASQTGKSPNEEMSNFEEDTTKYESKFVGHLNSDTPDKTEFQKLLDLLQGDNNQITQETSQDFLPVGGDGYHSCLGTKAQSVLPDCVLDWKSERSSDPGKGNSHTPSPIKELGASQDESSQRDTKEACTDVHTPSPIKELGAGQDESSKRDTKEAGTDVHTPSPIKELGATQNESSKRDTKEACTDEHAPANGVMGLKRGSEQKTKPNHNAYLPLSSGGEVEFSSESSQERRKVPSRRAGKSCKLALTFTHQSPSSCPHAGYPVTSLQQSELNPSPEPPEPPELLFPTCHSAFAQTEPQDFALLWRIDQQKCPEPESDTSGIVILEGNPLRYVPKINKEKSSEQQVIPYRVCHEKGSQVEENDLRELPFKQNSLEILSRHFKHVPKETLEDLYEKCHQDMEWTTNLLLDSGEHLCRDDEENVFDHEDTEGYDLVQGAKKEFVDCQVIGELFEPKIICTRDTVIQETGSNCCENPPILVPDNTSLTMGIVEREPEDSNDQSIKLLEHQPEEPDQRETLDCVTGPSPVMNPNEPVGENKALKNSLQPELKSEIPQTEVSEKCLGGGLMDEVEEDRETKEEVNAITRAWLEEMVHKQEEQRKEREKERRGQRKNGPMNIQTLEMKLTTELALQLTELFGPVGISPGEFSPENCSVVMDLNLAKLLHQKWKETIQEKHRQAALSYHLLQESSVHWGDSQPTAAGLGDSATHFLIGADGYSSLVNQSGVQEGFPLMDHWNMSRPPVSLRDIMLEQQVLQDSLEKSRLSRWDLDKKDGAAVVKEKQLFDLFPTIDRHFLRDIFRDHNYSLEQTEQFLHTLLDDEPVRTVVASESVPENNEKCRAPSKERLQKNDTVAAQFQDIEDPEYVDFRTEATLQRQRQQECFDKAAEAYRQGRKDVASFYAQQGHLHGQKMKEANHRAAVQIFERVNSTLLPQNVLDLHGLHVNEALHHLQQVLATKTLEWQQGKCRPQLSVITGRGNHSQGGVARVRPAVLDYLKSQHYKFTEPKPGLVIVVLHGADY</sequence>
<dbReference type="Gene3D" id="3.30.1370.110">
    <property type="match status" value="1"/>
</dbReference>
<dbReference type="Pfam" id="PF13671">
    <property type="entry name" value="AAA_33"/>
    <property type="match status" value="1"/>
</dbReference>
<feature type="domain" description="CUE" evidence="3">
    <location>
        <begin position="52"/>
        <end position="95"/>
    </location>
</feature>
<dbReference type="Pfam" id="PF25126">
    <property type="entry name" value="DUF7818"/>
    <property type="match status" value="1"/>
</dbReference>
<dbReference type="PANTHER" id="PTHR46535">
    <property type="entry name" value="NEDD4-BINDING PROTEIN 2"/>
    <property type="match status" value="1"/>
</dbReference>
<name>W5UKC0_ICTPU</name>
<dbReference type="InterPro" id="IPR056720">
    <property type="entry name" value="DUF7818"/>
</dbReference>
<dbReference type="InterPro" id="IPR036063">
    <property type="entry name" value="Smr_dom_sf"/>
</dbReference>
<dbReference type="GO" id="GO:0005634">
    <property type="term" value="C:nucleus"/>
    <property type="evidence" value="ECO:0007669"/>
    <property type="project" value="TreeGrafter"/>
</dbReference>
<dbReference type="CDD" id="cd14279">
    <property type="entry name" value="CUE"/>
    <property type="match status" value="1"/>
</dbReference>
<proteinExistence type="evidence at transcript level"/>
<dbReference type="Gene3D" id="1.10.8.10">
    <property type="entry name" value="DNA helicase RuvA subunit, C-terminal domain"/>
    <property type="match status" value="1"/>
</dbReference>
<evidence type="ECO:0000259" key="3">
    <source>
        <dbReference type="PROSITE" id="PS51140"/>
    </source>
</evidence>
<dbReference type="InterPro" id="IPR002625">
    <property type="entry name" value="Smr_dom"/>
</dbReference>
<gene>
    <name evidence="4" type="primary">N4BP2</name>
</gene>
<feature type="compositionally biased region" description="Basic and acidic residues" evidence="1">
    <location>
        <begin position="1322"/>
        <end position="1335"/>
    </location>
</feature>
<accession>W5UKC0</accession>
<feature type="compositionally biased region" description="Low complexity" evidence="1">
    <location>
        <begin position="946"/>
        <end position="957"/>
    </location>
</feature>
<dbReference type="InterPro" id="IPR056719">
    <property type="entry name" value="DUF7817"/>
</dbReference>
<dbReference type="InterPro" id="IPR009060">
    <property type="entry name" value="UBA-like_sf"/>
</dbReference>
<dbReference type="InterPro" id="IPR003892">
    <property type="entry name" value="CUE"/>
</dbReference>
<feature type="region of interest" description="Disordered" evidence="1">
    <location>
        <begin position="1236"/>
        <end position="1284"/>
    </location>
</feature>
<dbReference type="Pfam" id="PF01713">
    <property type="entry name" value="Smr"/>
    <property type="match status" value="1"/>
</dbReference>
<dbReference type="Pfam" id="PF25125">
    <property type="entry name" value="DUF7817"/>
    <property type="match status" value="1"/>
</dbReference>
<feature type="compositionally biased region" description="Basic and acidic residues" evidence="1">
    <location>
        <begin position="1236"/>
        <end position="1247"/>
    </location>
</feature>
<feature type="region of interest" description="Disordered" evidence="1">
    <location>
        <begin position="722"/>
        <end position="747"/>
    </location>
</feature>
<dbReference type="SUPFAM" id="SSF46934">
    <property type="entry name" value="UBA-like"/>
    <property type="match status" value="1"/>
</dbReference>
<feature type="region of interest" description="Disordered" evidence="1">
    <location>
        <begin position="822"/>
        <end position="971"/>
    </location>
</feature>
<dbReference type="EMBL" id="JT417552">
    <property type="protein sequence ID" value="AHH42421.1"/>
    <property type="molecule type" value="mRNA"/>
</dbReference>
<dbReference type="InterPro" id="IPR056718">
    <property type="entry name" value="DUF7816"/>
</dbReference>
<dbReference type="SMART" id="SM00463">
    <property type="entry name" value="SMR"/>
    <property type="match status" value="1"/>
</dbReference>
<evidence type="ECO:0000256" key="1">
    <source>
        <dbReference type="SAM" id="MobiDB-lite"/>
    </source>
</evidence>
<dbReference type="Pfam" id="PF25124">
    <property type="entry name" value="DUF7816"/>
    <property type="match status" value="1"/>
</dbReference>
<dbReference type="GO" id="GO:0043130">
    <property type="term" value="F:ubiquitin binding"/>
    <property type="evidence" value="ECO:0007669"/>
    <property type="project" value="InterPro"/>
</dbReference>
<feature type="compositionally biased region" description="Basic and acidic residues" evidence="1">
    <location>
        <begin position="849"/>
        <end position="859"/>
    </location>
</feature>
<organism evidence="4">
    <name type="scientific">Ictalurus punctatus</name>
    <name type="common">Channel catfish</name>
    <name type="synonym">Silurus punctatus</name>
    <dbReference type="NCBI Taxonomy" id="7998"/>
    <lineage>
        <taxon>Eukaryota</taxon>
        <taxon>Metazoa</taxon>
        <taxon>Chordata</taxon>
        <taxon>Craniata</taxon>
        <taxon>Vertebrata</taxon>
        <taxon>Euteleostomi</taxon>
        <taxon>Actinopterygii</taxon>
        <taxon>Neopterygii</taxon>
        <taxon>Teleostei</taxon>
        <taxon>Ostariophysi</taxon>
        <taxon>Siluriformes</taxon>
        <taxon>Ictaluridae</taxon>
        <taxon>Ictalurus</taxon>
    </lineage>
</organism>
<dbReference type="SMART" id="SM01162">
    <property type="entry name" value="DUF1771"/>
    <property type="match status" value="1"/>
</dbReference>
<dbReference type="InterPro" id="IPR013899">
    <property type="entry name" value="DUF1771"/>
</dbReference>
<dbReference type="InterPro" id="IPR052772">
    <property type="entry name" value="Endo/PolyKinase_Domain-Protein"/>
</dbReference>
<reference evidence="4" key="1">
    <citation type="journal article" date="2012" name="BMC Genomics">
        <title>Efficient assembly and annotation of the transcriptome of catfish by RNA-Seq analysis of a doubled haploid homozygote.</title>
        <authorList>
            <person name="Liu S."/>
            <person name="Zhang Y."/>
            <person name="Zhou Z."/>
            <person name="Waldbieser G."/>
            <person name="Sun F."/>
            <person name="Lu J."/>
            <person name="Zhang J."/>
            <person name="Jiang Y."/>
            <person name="Zhang H."/>
            <person name="Wang X."/>
            <person name="Rajendran K.V."/>
            <person name="Khoo L."/>
            <person name="Kucuktas H."/>
            <person name="Peatman E."/>
            <person name="Liu Z."/>
        </authorList>
    </citation>
    <scope>NUCLEOTIDE SEQUENCE</scope>
    <source>
        <tissue evidence="4">Mixed</tissue>
    </source>
</reference>
<feature type="domain" description="Smr" evidence="2">
    <location>
        <begin position="1664"/>
        <end position="1743"/>
    </location>
</feature>
<evidence type="ECO:0000313" key="4">
    <source>
        <dbReference type="EMBL" id="AHH42421.1"/>
    </source>
</evidence>
<feature type="region of interest" description="Disordered" evidence="1">
    <location>
        <begin position="1322"/>
        <end position="1343"/>
    </location>
</feature>
<dbReference type="SUPFAM" id="SSF52540">
    <property type="entry name" value="P-loop containing nucleoside triphosphate hydrolases"/>
    <property type="match status" value="1"/>
</dbReference>
<dbReference type="SUPFAM" id="SSF160443">
    <property type="entry name" value="SMR domain-like"/>
    <property type="match status" value="1"/>
</dbReference>